<dbReference type="SUPFAM" id="SSF47113">
    <property type="entry name" value="Histone-fold"/>
    <property type="match status" value="1"/>
</dbReference>
<evidence type="ECO:0000256" key="1">
    <source>
        <dbReference type="ARBA" id="ARBA00009053"/>
    </source>
</evidence>
<comment type="similarity">
    <text evidence="1">Belongs to the NFYB/HAP3 subunit family.</text>
</comment>
<dbReference type="EMBL" id="JAUUTY010000006">
    <property type="protein sequence ID" value="KAK1619727.1"/>
    <property type="molecule type" value="Genomic_DNA"/>
</dbReference>
<dbReference type="Proteomes" id="UP001231189">
    <property type="component" value="Unassembled WGS sequence"/>
</dbReference>
<accession>A0AAD8VU16</accession>
<dbReference type="GO" id="GO:0016602">
    <property type="term" value="C:CCAAT-binding factor complex"/>
    <property type="evidence" value="ECO:0007669"/>
    <property type="project" value="InterPro"/>
</dbReference>
<dbReference type="PRINTS" id="PR00615">
    <property type="entry name" value="CCAATSUBUNTA"/>
</dbReference>
<dbReference type="PANTHER" id="PTHR11064">
    <property type="entry name" value="CCAAT-BINDING TRANSCRIPTION FACTOR-RELATED"/>
    <property type="match status" value="1"/>
</dbReference>
<name>A0AAD8VU16_LOLMU</name>
<dbReference type="PANTHER" id="PTHR11064:SF177">
    <property type="entry name" value="NUCLEAR TRANSCRIPTION FACTOR Y SUBUNIT B-1"/>
    <property type="match status" value="1"/>
</dbReference>
<evidence type="ECO:0000256" key="3">
    <source>
        <dbReference type="ARBA" id="ARBA00023163"/>
    </source>
</evidence>
<evidence type="ECO:0000256" key="4">
    <source>
        <dbReference type="SAM" id="MobiDB-lite"/>
    </source>
</evidence>
<protein>
    <recommendedName>
        <fullName evidence="5">Transcription factor CBF/NF-Y/archaeal histone domain-containing protein</fullName>
    </recommendedName>
</protein>
<dbReference type="GO" id="GO:0000978">
    <property type="term" value="F:RNA polymerase II cis-regulatory region sequence-specific DNA binding"/>
    <property type="evidence" value="ECO:0007669"/>
    <property type="project" value="TreeGrafter"/>
</dbReference>
<keyword evidence="7" id="KW-1185">Reference proteome</keyword>
<dbReference type="CDD" id="cd22907">
    <property type="entry name" value="HFD_NFYB"/>
    <property type="match status" value="1"/>
</dbReference>
<feature type="region of interest" description="Disordered" evidence="4">
    <location>
        <begin position="1"/>
        <end position="52"/>
    </location>
</feature>
<dbReference type="AlphaFoldDB" id="A0AAD8VU16"/>
<evidence type="ECO:0000259" key="5">
    <source>
        <dbReference type="Pfam" id="PF00808"/>
    </source>
</evidence>
<dbReference type="Pfam" id="PF00808">
    <property type="entry name" value="CBFD_NFYB_HMF"/>
    <property type="match status" value="1"/>
</dbReference>
<gene>
    <name evidence="6" type="ORF">QYE76_025244</name>
</gene>
<dbReference type="Gene3D" id="1.10.20.10">
    <property type="entry name" value="Histone, subunit A"/>
    <property type="match status" value="1"/>
</dbReference>
<reference evidence="6" key="1">
    <citation type="submission" date="2023-07" db="EMBL/GenBank/DDBJ databases">
        <title>A chromosome-level genome assembly of Lolium multiflorum.</title>
        <authorList>
            <person name="Chen Y."/>
            <person name="Copetti D."/>
            <person name="Kolliker R."/>
            <person name="Studer B."/>
        </authorList>
    </citation>
    <scope>NUCLEOTIDE SEQUENCE</scope>
    <source>
        <strain evidence="6">02402/16</strain>
        <tissue evidence="6">Leaf</tissue>
    </source>
</reference>
<organism evidence="6 7">
    <name type="scientific">Lolium multiflorum</name>
    <name type="common">Italian ryegrass</name>
    <name type="synonym">Lolium perenne subsp. multiflorum</name>
    <dbReference type="NCBI Taxonomy" id="4521"/>
    <lineage>
        <taxon>Eukaryota</taxon>
        <taxon>Viridiplantae</taxon>
        <taxon>Streptophyta</taxon>
        <taxon>Embryophyta</taxon>
        <taxon>Tracheophyta</taxon>
        <taxon>Spermatophyta</taxon>
        <taxon>Magnoliopsida</taxon>
        <taxon>Liliopsida</taxon>
        <taxon>Poales</taxon>
        <taxon>Poaceae</taxon>
        <taxon>BOP clade</taxon>
        <taxon>Pooideae</taxon>
        <taxon>Poodae</taxon>
        <taxon>Poeae</taxon>
        <taxon>Poeae Chloroplast Group 2 (Poeae type)</taxon>
        <taxon>Loliodinae</taxon>
        <taxon>Loliinae</taxon>
        <taxon>Lolium</taxon>
    </lineage>
</organism>
<evidence type="ECO:0000256" key="2">
    <source>
        <dbReference type="ARBA" id="ARBA00023015"/>
    </source>
</evidence>
<keyword evidence="2" id="KW-0805">Transcription regulation</keyword>
<dbReference type="InterPro" id="IPR009072">
    <property type="entry name" value="Histone-fold"/>
</dbReference>
<dbReference type="GO" id="GO:0001228">
    <property type="term" value="F:DNA-binding transcription activator activity, RNA polymerase II-specific"/>
    <property type="evidence" value="ECO:0007669"/>
    <property type="project" value="InterPro"/>
</dbReference>
<sequence>MWQPHLVPRATRRQHAPSAAQRGPAIKGGGKGASREGDEEKPASEEGEGRNALPMANVVRLMRQVLPPNVKIAESAKQLTHDCAVEFVSFVGGEASERARTEHRRTVAPEDFTWSFQNLGFDSYVQPMQTYLRGYREYDTARGRSSRAAARASAAEAVATAPVSTGAPVTVTDEELEFLQSIVPAPPGGY</sequence>
<feature type="compositionally biased region" description="Basic and acidic residues" evidence="4">
    <location>
        <begin position="33"/>
        <end position="49"/>
    </location>
</feature>
<feature type="domain" description="Transcription factor CBF/NF-Y/archaeal histone" evidence="5">
    <location>
        <begin position="53"/>
        <end position="114"/>
    </location>
</feature>
<keyword evidence="3" id="KW-0804">Transcription</keyword>
<dbReference type="InterPro" id="IPR003958">
    <property type="entry name" value="CBFA_NFYB_domain"/>
</dbReference>
<evidence type="ECO:0000313" key="6">
    <source>
        <dbReference type="EMBL" id="KAK1619727.1"/>
    </source>
</evidence>
<proteinExistence type="inferred from homology"/>
<comment type="caution">
    <text evidence="6">The sequence shown here is derived from an EMBL/GenBank/DDBJ whole genome shotgun (WGS) entry which is preliminary data.</text>
</comment>
<dbReference type="GO" id="GO:0046982">
    <property type="term" value="F:protein heterodimerization activity"/>
    <property type="evidence" value="ECO:0007669"/>
    <property type="project" value="InterPro"/>
</dbReference>
<dbReference type="InterPro" id="IPR027113">
    <property type="entry name" value="Transc_fact_NFYB/HAP3"/>
</dbReference>
<evidence type="ECO:0000313" key="7">
    <source>
        <dbReference type="Proteomes" id="UP001231189"/>
    </source>
</evidence>